<feature type="region of interest" description="Disordered" evidence="1">
    <location>
        <begin position="1058"/>
        <end position="1078"/>
    </location>
</feature>
<dbReference type="GO" id="GO:0005886">
    <property type="term" value="C:plasma membrane"/>
    <property type="evidence" value="ECO:0007669"/>
    <property type="project" value="InterPro"/>
</dbReference>
<evidence type="ECO:0000313" key="4">
    <source>
        <dbReference type="Proteomes" id="UP001377567"/>
    </source>
</evidence>
<keyword evidence="4" id="KW-1185">Reference proteome</keyword>
<dbReference type="Proteomes" id="UP001377567">
    <property type="component" value="Unassembled WGS sequence"/>
</dbReference>
<feature type="region of interest" description="Disordered" evidence="1">
    <location>
        <begin position="529"/>
        <end position="568"/>
    </location>
</feature>
<feature type="compositionally biased region" description="Polar residues" evidence="1">
    <location>
        <begin position="638"/>
        <end position="657"/>
    </location>
</feature>
<proteinExistence type="predicted"/>
<feature type="compositionally biased region" description="Polar residues" evidence="1">
    <location>
        <begin position="62"/>
        <end position="80"/>
    </location>
</feature>
<dbReference type="GO" id="GO:0006972">
    <property type="term" value="P:hyperosmotic response"/>
    <property type="evidence" value="ECO:0007669"/>
    <property type="project" value="TreeGrafter"/>
</dbReference>
<dbReference type="AlphaFoldDB" id="A0AAV5S4R3"/>
<dbReference type="GO" id="GO:0030427">
    <property type="term" value="C:site of polarized growth"/>
    <property type="evidence" value="ECO:0007669"/>
    <property type="project" value="TreeGrafter"/>
</dbReference>
<feature type="compositionally biased region" description="Polar residues" evidence="1">
    <location>
        <begin position="168"/>
        <end position="181"/>
    </location>
</feature>
<evidence type="ECO:0000256" key="2">
    <source>
        <dbReference type="SAM" id="Phobius"/>
    </source>
</evidence>
<accession>A0AAV5S4R3</accession>
<feature type="region of interest" description="Disordered" evidence="1">
    <location>
        <begin position="381"/>
        <end position="473"/>
    </location>
</feature>
<gene>
    <name evidence="3" type="ORF">DAKH74_053420</name>
</gene>
<dbReference type="GO" id="GO:0009986">
    <property type="term" value="C:cell surface"/>
    <property type="evidence" value="ECO:0007669"/>
    <property type="project" value="TreeGrafter"/>
</dbReference>
<protein>
    <submittedName>
        <fullName evidence="3">Hkr1 protein</fullName>
    </submittedName>
</protein>
<sequence length="1250" mass="134737">MEVPSSEVMTTTQSSLVVGTSEEPEMPTTSQYIPSSDPDIIPSETEITDQPSSESTIDELVTPTSSFQDVNPTSSLQDAKSTSSIQDVSQSSPNLETSATSSLQEIDATSSTVALMSNTDISADETMDTTILSSNPTPTSTYISSTSPLATSSSLLETTTSDEISSSVIPTQEMSSTRNAYSNDTTSVTTNEDNTTPLTDFQTTEVQPEPTVIVVTSTIGGDTIIEYTTTIGVDDTLQTTVLTDVNQGGSDTTVINQPVPDVTVTTQPNPLPTDVETSPVEIHPTGQDNNDGGEVIHATTVVDSGNDNSGEHVSEIVTNHNTGISYIGPQTTEDDMYNPYHPERPTAETENNFVQPTSQPVYTIEPTQGTQSKVNPTYVTQQTQSNPENGVVSNIPTAVGPTGVTHKDSPSNLDNKVDASTLGKVENTKIQGTASDISHIGEEPETADQRKATGATATREQPNTNTFQSTNTVPNDIVNQKKSEVTNTASLNKATGDAAKTLHNSVMADGNIEKMSAVPVMTSKDNQVLTSKASEMHPETTDKRVTENPKVTPGDATPSTGLQKSATEHGLSQITNGVLVTSAAEHPEETTLADTSESAKGGLHRVSYGTTTREESSDISYTIAPGSTKMKETITGVPASTNDKGTAVNTGASGVTTKKSKISRTPTPIPYTLSSSDNWLPSSIIVQPSSIKKSKSSINPSEFPTSLPVAIAAANVVDEPSDTTLITIGFSQELNYNFLVENPLSSAQIFNFLPQALYYPFYVDENMDDADFNDEYDVFESTYASSSVFAGTTILSPTSSLVKRLLTPINGSLFMTDVLDNASRIVNTQTAINRKLIETTSSGSIQPSSTSATVLDSDIPSVNLTEIRVKQISPYVDSNKDYVVAVAEVYFPSKYIEQLKDHLNNKNSMIYANPVPSLKSLMNLTDSSVAIEGLIHSTEQTDLSSSNSTESNIESEQQVNQIFKSSIKNGTQYGSLDVTGVKRKHLPRNINIRLCILVLCLVFGLLLWVITSFAVFSLVKRRWVRNNTSPVINNRASFLNVTKIGLYGDDIGSLWSGSSSNDSASLDEKRQSTSGKHARRNQRFTYLSGASGDKSLCYANFIQNANGDTILGTNTMMTPNLNFQFSGDNHQTLSSYDTSEYNAGTDSFDFDLVNSTNNPFSDNYRVRPKSKTIDLFADNLEDDFDFGGDVTSESVADVQLDDLDELDEELYNNLMIAIKDRPSNDPLTIEAKKLMDQINRRKQTAAESDE</sequence>
<feature type="region of interest" description="Disordered" evidence="1">
    <location>
        <begin position="129"/>
        <end position="205"/>
    </location>
</feature>
<feature type="compositionally biased region" description="Low complexity" evidence="1">
    <location>
        <begin position="133"/>
        <end position="167"/>
    </location>
</feature>
<feature type="region of interest" description="Disordered" evidence="1">
    <location>
        <begin position="252"/>
        <end position="277"/>
    </location>
</feature>
<dbReference type="InterPro" id="IPR039295">
    <property type="entry name" value="MSB2"/>
</dbReference>
<organism evidence="3 4">
    <name type="scientific">Maudiozyma humilis</name>
    <name type="common">Sour dough yeast</name>
    <name type="synonym">Kazachstania humilis</name>
    <dbReference type="NCBI Taxonomy" id="51915"/>
    <lineage>
        <taxon>Eukaryota</taxon>
        <taxon>Fungi</taxon>
        <taxon>Dikarya</taxon>
        <taxon>Ascomycota</taxon>
        <taxon>Saccharomycotina</taxon>
        <taxon>Saccharomycetes</taxon>
        <taxon>Saccharomycetales</taxon>
        <taxon>Saccharomycetaceae</taxon>
        <taxon>Maudiozyma</taxon>
    </lineage>
</organism>
<evidence type="ECO:0000256" key="1">
    <source>
        <dbReference type="SAM" id="MobiDB-lite"/>
    </source>
</evidence>
<keyword evidence="2" id="KW-0812">Transmembrane</keyword>
<feature type="compositionally biased region" description="Polar residues" evidence="1">
    <location>
        <begin position="381"/>
        <end position="396"/>
    </location>
</feature>
<dbReference type="GO" id="GO:0001402">
    <property type="term" value="P:signal transduction involved in filamentous growth"/>
    <property type="evidence" value="ECO:0007669"/>
    <property type="project" value="TreeGrafter"/>
</dbReference>
<feature type="compositionally biased region" description="Basic and acidic residues" evidence="1">
    <location>
        <begin position="439"/>
        <end position="451"/>
    </location>
</feature>
<dbReference type="PANTHER" id="PTHR35778:SF1">
    <property type="entry name" value="SIGNALING MUCIN HKR1-RELATED"/>
    <property type="match status" value="1"/>
</dbReference>
<feature type="compositionally biased region" description="Low complexity" evidence="1">
    <location>
        <begin position="182"/>
        <end position="196"/>
    </location>
</feature>
<dbReference type="EMBL" id="BTGD01000025">
    <property type="protein sequence ID" value="GMM58725.1"/>
    <property type="molecule type" value="Genomic_DNA"/>
</dbReference>
<feature type="region of interest" description="Disordered" evidence="1">
    <location>
        <begin position="1"/>
        <end position="105"/>
    </location>
</feature>
<dbReference type="GO" id="GO:0007232">
    <property type="term" value="P:osmosensory signaling pathway via Sho1 osmosensor"/>
    <property type="evidence" value="ECO:0007669"/>
    <property type="project" value="InterPro"/>
</dbReference>
<feature type="compositionally biased region" description="Polar residues" evidence="1">
    <location>
        <begin position="7"/>
        <end position="18"/>
    </location>
</feature>
<feature type="transmembrane region" description="Helical" evidence="2">
    <location>
        <begin position="996"/>
        <end position="1019"/>
    </location>
</feature>
<keyword evidence="2" id="KW-0472">Membrane</keyword>
<dbReference type="GO" id="GO:0005576">
    <property type="term" value="C:extracellular region"/>
    <property type="evidence" value="ECO:0007669"/>
    <property type="project" value="TreeGrafter"/>
</dbReference>
<dbReference type="PANTHER" id="PTHR35778">
    <property type="entry name" value="SIGNALING MUCIN HKR1-RELATED"/>
    <property type="match status" value="1"/>
</dbReference>
<evidence type="ECO:0000313" key="3">
    <source>
        <dbReference type="EMBL" id="GMM58725.1"/>
    </source>
</evidence>
<feature type="region of interest" description="Disordered" evidence="1">
    <location>
        <begin position="636"/>
        <end position="664"/>
    </location>
</feature>
<feature type="compositionally biased region" description="Polar residues" evidence="1">
    <location>
        <begin position="557"/>
        <end position="568"/>
    </location>
</feature>
<name>A0AAV5S4R3_MAUHU</name>
<dbReference type="GO" id="GO:0031505">
    <property type="term" value="P:fungal-type cell wall organization"/>
    <property type="evidence" value="ECO:0007669"/>
    <property type="project" value="TreeGrafter"/>
</dbReference>
<feature type="compositionally biased region" description="Basic and acidic residues" evidence="1">
    <location>
        <begin position="534"/>
        <end position="547"/>
    </location>
</feature>
<feature type="compositionally biased region" description="Low complexity" evidence="1">
    <location>
        <begin position="81"/>
        <end position="92"/>
    </location>
</feature>
<feature type="compositionally biased region" description="Polar residues" evidence="1">
    <location>
        <begin position="455"/>
        <end position="473"/>
    </location>
</feature>
<feature type="compositionally biased region" description="Polar residues" evidence="1">
    <location>
        <begin position="93"/>
        <end position="105"/>
    </location>
</feature>
<keyword evidence="2" id="KW-1133">Transmembrane helix</keyword>
<dbReference type="GO" id="GO:0005034">
    <property type="term" value="F:osmosensor activity"/>
    <property type="evidence" value="ECO:0007669"/>
    <property type="project" value="InterPro"/>
</dbReference>
<comment type="caution">
    <text evidence="3">The sequence shown here is derived from an EMBL/GenBank/DDBJ whole genome shotgun (WGS) entry which is preliminary data.</text>
</comment>
<dbReference type="GO" id="GO:0000282">
    <property type="term" value="P:cellular bud site selection"/>
    <property type="evidence" value="ECO:0007669"/>
    <property type="project" value="TreeGrafter"/>
</dbReference>
<reference evidence="3 4" key="1">
    <citation type="journal article" date="2023" name="Elife">
        <title>Identification of key yeast species and microbe-microbe interactions impacting larval growth of Drosophila in the wild.</title>
        <authorList>
            <person name="Mure A."/>
            <person name="Sugiura Y."/>
            <person name="Maeda R."/>
            <person name="Honda K."/>
            <person name="Sakurai N."/>
            <person name="Takahashi Y."/>
            <person name="Watada M."/>
            <person name="Katoh T."/>
            <person name="Gotoh A."/>
            <person name="Gotoh Y."/>
            <person name="Taniguchi I."/>
            <person name="Nakamura K."/>
            <person name="Hayashi T."/>
            <person name="Katayama T."/>
            <person name="Uemura T."/>
            <person name="Hattori Y."/>
        </authorList>
    </citation>
    <scope>NUCLEOTIDE SEQUENCE [LARGE SCALE GENOMIC DNA]</scope>
    <source>
        <strain evidence="3 4">KH-74</strain>
    </source>
</reference>